<sequence length="66" mass="7808">ERSLKSWVIELISFLLNQVVGPKLLNNIGREHLKASYERDCYKVKEDQSEVIKGYRTSLMKWQLLI</sequence>
<keyword evidence="2" id="KW-1185">Reference proteome</keyword>
<dbReference type="Proteomes" id="UP000593576">
    <property type="component" value="Unassembled WGS sequence"/>
</dbReference>
<dbReference type="OrthoDB" id="1724816at2759"/>
<proteinExistence type="predicted"/>
<name>A0A7J9NFE0_GOSSC</name>
<dbReference type="EMBL" id="JABFAF010279844">
    <property type="protein sequence ID" value="MBA0881766.1"/>
    <property type="molecule type" value="Genomic_DNA"/>
</dbReference>
<evidence type="ECO:0000313" key="2">
    <source>
        <dbReference type="Proteomes" id="UP000593576"/>
    </source>
</evidence>
<accession>A0A7J9NFE0</accession>
<comment type="caution">
    <text evidence="1">The sequence shown here is derived from an EMBL/GenBank/DDBJ whole genome shotgun (WGS) entry which is preliminary data.</text>
</comment>
<reference evidence="1 2" key="1">
    <citation type="journal article" date="2019" name="Genome Biol. Evol.">
        <title>Insights into the evolution of the New World diploid cottons (Gossypium, subgenus Houzingenia) based on genome sequencing.</title>
        <authorList>
            <person name="Grover C.E."/>
            <person name="Arick M.A. 2nd"/>
            <person name="Thrash A."/>
            <person name="Conover J.L."/>
            <person name="Sanders W.S."/>
            <person name="Peterson D.G."/>
            <person name="Frelichowski J.E."/>
            <person name="Scheffler J.A."/>
            <person name="Scheffler B.E."/>
            <person name="Wendel J.F."/>
        </authorList>
    </citation>
    <scope>NUCLEOTIDE SEQUENCE [LARGE SCALE GENOMIC DNA]</scope>
    <source>
        <strain evidence="1">1</strain>
        <tissue evidence="1">Leaf</tissue>
    </source>
</reference>
<evidence type="ECO:0000313" key="1">
    <source>
        <dbReference type="EMBL" id="MBA0881766.1"/>
    </source>
</evidence>
<gene>
    <name evidence="1" type="ORF">Goshw_022071</name>
</gene>
<protein>
    <submittedName>
        <fullName evidence="1">Uncharacterized protein</fullName>
    </submittedName>
</protein>
<feature type="non-terminal residue" evidence="1">
    <location>
        <position position="66"/>
    </location>
</feature>
<organism evidence="1 2">
    <name type="scientific">Gossypium schwendimanii</name>
    <name type="common">Cotton</name>
    <dbReference type="NCBI Taxonomy" id="34291"/>
    <lineage>
        <taxon>Eukaryota</taxon>
        <taxon>Viridiplantae</taxon>
        <taxon>Streptophyta</taxon>
        <taxon>Embryophyta</taxon>
        <taxon>Tracheophyta</taxon>
        <taxon>Spermatophyta</taxon>
        <taxon>Magnoliopsida</taxon>
        <taxon>eudicotyledons</taxon>
        <taxon>Gunneridae</taxon>
        <taxon>Pentapetalae</taxon>
        <taxon>rosids</taxon>
        <taxon>malvids</taxon>
        <taxon>Malvales</taxon>
        <taxon>Malvaceae</taxon>
        <taxon>Malvoideae</taxon>
        <taxon>Gossypium</taxon>
    </lineage>
</organism>
<dbReference type="AlphaFoldDB" id="A0A7J9NFE0"/>